<dbReference type="InterPro" id="IPR013320">
    <property type="entry name" value="ConA-like_dom_sf"/>
</dbReference>
<dbReference type="OrthoDB" id="2139957at2759"/>
<dbReference type="SUPFAM" id="SSF75005">
    <property type="entry name" value="Arabinanase/levansucrase/invertase"/>
    <property type="match status" value="1"/>
</dbReference>
<dbReference type="GO" id="GO:0005975">
    <property type="term" value="P:carbohydrate metabolic process"/>
    <property type="evidence" value="ECO:0007669"/>
    <property type="project" value="InterPro"/>
</dbReference>
<comment type="caution">
    <text evidence="4">The sequence shown here is derived from an EMBL/GenBank/DDBJ whole genome shotgun (WGS) entry which is preliminary data.</text>
</comment>
<dbReference type="EMBL" id="NKCI01000382">
    <property type="protein sequence ID" value="RSL42117.1"/>
    <property type="molecule type" value="Genomic_DNA"/>
</dbReference>
<reference evidence="4 5" key="1">
    <citation type="submission" date="2017-06" db="EMBL/GenBank/DDBJ databases">
        <title>Comparative genomic analysis of Ambrosia Fusariam Clade fungi.</title>
        <authorList>
            <person name="Stajich J.E."/>
            <person name="Carrillo J."/>
            <person name="Kijimoto T."/>
            <person name="Eskalen A."/>
            <person name="O'Donnell K."/>
            <person name="Kasson M."/>
        </authorList>
    </citation>
    <scope>NUCLEOTIDE SEQUENCE [LARGE SCALE GENOMIC DNA]</scope>
    <source>
        <strain evidence="4 5">NRRL62584</strain>
    </source>
</reference>
<gene>
    <name evidence="4" type="ORF">CEP54_015597</name>
</gene>
<dbReference type="Proteomes" id="UP000288168">
    <property type="component" value="Unassembled WGS sequence"/>
</dbReference>
<dbReference type="Pfam" id="PF04616">
    <property type="entry name" value="Glyco_hydro_43"/>
    <property type="match status" value="1"/>
</dbReference>
<keyword evidence="3" id="KW-0326">Glycosidase</keyword>
<evidence type="ECO:0000256" key="2">
    <source>
        <dbReference type="ARBA" id="ARBA00022801"/>
    </source>
</evidence>
<evidence type="ECO:0000313" key="5">
    <source>
        <dbReference type="Proteomes" id="UP000288168"/>
    </source>
</evidence>
<accession>A0A428NMY6</accession>
<evidence type="ECO:0000256" key="1">
    <source>
        <dbReference type="ARBA" id="ARBA00009865"/>
    </source>
</evidence>
<name>A0A428NMY6_9HYPO</name>
<evidence type="ECO:0000313" key="4">
    <source>
        <dbReference type="EMBL" id="RSL42117.1"/>
    </source>
</evidence>
<dbReference type="AlphaFoldDB" id="A0A428NMY6"/>
<protein>
    <submittedName>
        <fullName evidence="4">Uncharacterized protein</fullName>
    </submittedName>
</protein>
<proteinExistence type="inferred from homology"/>
<comment type="similarity">
    <text evidence="1">Belongs to the glycosyl hydrolase 43 family.</text>
</comment>
<dbReference type="SUPFAM" id="SSF49899">
    <property type="entry name" value="Concanavalin A-like lectins/glucanases"/>
    <property type="match status" value="1"/>
</dbReference>
<sequence length="182" mass="20480">MARSKNVWGPYESAPKNPLLTNRGTNEYFQTVGHADLLQDQCGNWEEIPSHFVHWRPPPRREDIHRVVQHRGRSVFSLEASSANITGTENYKPTAGQTFMARKQTHTIFLFGIGADSDVLSKALQETGLSVFLTSYQHIDLSVVMLPDKRIRPLLNVQLRAESLGKPAFKPIKPVTMPLPGH</sequence>
<dbReference type="Gene3D" id="2.115.10.20">
    <property type="entry name" value="Glycosyl hydrolase domain, family 43"/>
    <property type="match status" value="1"/>
</dbReference>
<dbReference type="InterPro" id="IPR023296">
    <property type="entry name" value="Glyco_hydro_beta-prop_sf"/>
</dbReference>
<dbReference type="STRING" id="1325734.A0A428NMY6"/>
<evidence type="ECO:0000256" key="3">
    <source>
        <dbReference type="ARBA" id="ARBA00023295"/>
    </source>
</evidence>
<dbReference type="GO" id="GO:0004553">
    <property type="term" value="F:hydrolase activity, hydrolyzing O-glycosyl compounds"/>
    <property type="evidence" value="ECO:0007669"/>
    <property type="project" value="InterPro"/>
</dbReference>
<keyword evidence="5" id="KW-1185">Reference proteome</keyword>
<dbReference type="InterPro" id="IPR006710">
    <property type="entry name" value="Glyco_hydro_43"/>
</dbReference>
<keyword evidence="2" id="KW-0378">Hydrolase</keyword>
<organism evidence="4 5">
    <name type="scientific">Fusarium duplospermum</name>
    <dbReference type="NCBI Taxonomy" id="1325734"/>
    <lineage>
        <taxon>Eukaryota</taxon>
        <taxon>Fungi</taxon>
        <taxon>Dikarya</taxon>
        <taxon>Ascomycota</taxon>
        <taxon>Pezizomycotina</taxon>
        <taxon>Sordariomycetes</taxon>
        <taxon>Hypocreomycetidae</taxon>
        <taxon>Hypocreales</taxon>
        <taxon>Nectriaceae</taxon>
        <taxon>Fusarium</taxon>
        <taxon>Fusarium solani species complex</taxon>
    </lineage>
</organism>
<dbReference type="Gene3D" id="2.60.120.200">
    <property type="match status" value="1"/>
</dbReference>